<gene>
    <name evidence="3" type="ORF">BKX93_01070</name>
</gene>
<dbReference type="Gene3D" id="3.60.21.10">
    <property type="match status" value="1"/>
</dbReference>
<keyword evidence="1" id="KW-0175">Coiled coil</keyword>
<protein>
    <submittedName>
        <fullName evidence="3">Metallophosphoesterase</fullName>
    </submittedName>
</protein>
<dbReference type="GeneID" id="68839818"/>
<dbReference type="GO" id="GO:0016787">
    <property type="term" value="F:hydrolase activity"/>
    <property type="evidence" value="ECO:0007669"/>
    <property type="project" value="InterPro"/>
</dbReference>
<evidence type="ECO:0000313" key="3">
    <source>
        <dbReference type="EMBL" id="AOZ48724.1"/>
    </source>
</evidence>
<name>A0A1D9LC20_9NEIS</name>
<dbReference type="KEGG" id="cvc:BKX93_01070"/>
<dbReference type="AlphaFoldDB" id="A0A1D9LC20"/>
<organism evidence="3 4">
    <name type="scientific">Chromobacterium vaccinii</name>
    <dbReference type="NCBI Taxonomy" id="1108595"/>
    <lineage>
        <taxon>Bacteria</taxon>
        <taxon>Pseudomonadati</taxon>
        <taxon>Pseudomonadota</taxon>
        <taxon>Betaproteobacteria</taxon>
        <taxon>Neisseriales</taxon>
        <taxon>Chromobacteriaceae</taxon>
        <taxon>Chromobacterium</taxon>
    </lineage>
</organism>
<dbReference type="EMBL" id="CP017707">
    <property type="protein sequence ID" value="AOZ48724.1"/>
    <property type="molecule type" value="Genomic_DNA"/>
</dbReference>
<dbReference type="STRING" id="1108595.BKX93_01070"/>
<dbReference type="RefSeq" id="WP_070978215.1">
    <property type="nucleotide sequence ID" value="NZ_CP017707.1"/>
</dbReference>
<evidence type="ECO:0000313" key="4">
    <source>
        <dbReference type="Proteomes" id="UP000178776"/>
    </source>
</evidence>
<sequence>MDFSDWKNRVEASLADARQTLEQKKQIMDRLQQVHQQVRDVIDSGSTSACGIPWELARGLSILDNVMDGKSLPTTEDELPTRVMDDGTLLGCRKWELLDPLWGEALVQWIAHLWDYAPWGGEPSRVEIADQVSFAIAGDWGTGDYIAAKVAAAMSKQGADYTIHLGDVYYAGISSDESNDLKDWPAGAKGQFTLNSNHEMYNGALGYFGELSNKFPMQQGTSYFSLHNQNWLIVGLDSAYHSDKMNLYMDGALGDQQAAWLKQLAAGWDKKIMLLSHHQGYAMDGSTKTPLYQEVAAALGRDPDYWYWGHLHNVICYQPQGKLLARCVGHGAIPYGPAKALDGKPQVAWAETRSADDSQYPERVLNGFVRLELNGDALTETFYDENGYQRWPEH</sequence>
<accession>A0A1D9LC20</accession>
<feature type="domain" description="Calcineurin-like phosphoesterase" evidence="2">
    <location>
        <begin position="134"/>
        <end position="313"/>
    </location>
</feature>
<evidence type="ECO:0000256" key="1">
    <source>
        <dbReference type="SAM" id="Coils"/>
    </source>
</evidence>
<dbReference type="Pfam" id="PF00149">
    <property type="entry name" value="Metallophos"/>
    <property type="match status" value="1"/>
</dbReference>
<dbReference type="InterPro" id="IPR004843">
    <property type="entry name" value="Calcineurin-like_PHP"/>
</dbReference>
<reference evidence="3 4" key="1">
    <citation type="submission" date="2016-10" db="EMBL/GenBank/DDBJ databases">
        <title>Chromobacterium muskegensis sp. nov., an insecticidal bacterium isolated from Sphagnum bogs.</title>
        <authorList>
            <person name="Sparks M.E."/>
            <person name="Blackburn M.B."/>
            <person name="Gundersen-Rindal D.E."/>
            <person name="Mitchell A."/>
            <person name="Farrar R."/>
            <person name="Kuhar D."/>
        </authorList>
    </citation>
    <scope>NUCLEOTIDE SEQUENCE [LARGE SCALE GENOMIC DNA]</scope>
    <source>
        <strain evidence="3 4">21-1</strain>
    </source>
</reference>
<dbReference type="Proteomes" id="UP000178776">
    <property type="component" value="Chromosome"/>
</dbReference>
<proteinExistence type="predicted"/>
<dbReference type="InterPro" id="IPR029052">
    <property type="entry name" value="Metallo-depent_PP-like"/>
</dbReference>
<dbReference type="SUPFAM" id="SSF56300">
    <property type="entry name" value="Metallo-dependent phosphatases"/>
    <property type="match status" value="1"/>
</dbReference>
<feature type="coiled-coil region" evidence="1">
    <location>
        <begin position="7"/>
        <end position="41"/>
    </location>
</feature>
<evidence type="ECO:0000259" key="2">
    <source>
        <dbReference type="Pfam" id="PF00149"/>
    </source>
</evidence>